<dbReference type="AlphaFoldDB" id="A0A518BLY4"/>
<evidence type="ECO:0000256" key="1">
    <source>
        <dbReference type="SAM" id="MobiDB-lite"/>
    </source>
</evidence>
<evidence type="ECO:0000313" key="3">
    <source>
        <dbReference type="Proteomes" id="UP000316921"/>
    </source>
</evidence>
<feature type="compositionally biased region" description="Low complexity" evidence="1">
    <location>
        <begin position="380"/>
        <end position="391"/>
    </location>
</feature>
<protein>
    <recommendedName>
        <fullName evidence="4">Histone H1-like nucleoprotein HC2</fullName>
    </recommendedName>
</protein>
<feature type="compositionally biased region" description="Basic and acidic residues" evidence="1">
    <location>
        <begin position="241"/>
        <end position="269"/>
    </location>
</feature>
<feature type="compositionally biased region" description="Basic residues" evidence="1">
    <location>
        <begin position="392"/>
        <end position="473"/>
    </location>
</feature>
<dbReference type="EMBL" id="CP036287">
    <property type="protein sequence ID" value="QDU67956.1"/>
    <property type="molecule type" value="Genomic_DNA"/>
</dbReference>
<keyword evidence="3" id="KW-1185">Reference proteome</keyword>
<evidence type="ECO:0000313" key="2">
    <source>
        <dbReference type="EMBL" id="QDU67956.1"/>
    </source>
</evidence>
<feature type="compositionally biased region" description="Basic and acidic residues" evidence="1">
    <location>
        <begin position="276"/>
        <end position="338"/>
    </location>
</feature>
<evidence type="ECO:0008006" key="4">
    <source>
        <dbReference type="Google" id="ProtNLM"/>
    </source>
</evidence>
<organism evidence="2 3">
    <name type="scientific">Engelhardtia mirabilis</name>
    <dbReference type="NCBI Taxonomy" id="2528011"/>
    <lineage>
        <taxon>Bacteria</taxon>
        <taxon>Pseudomonadati</taxon>
        <taxon>Planctomycetota</taxon>
        <taxon>Planctomycetia</taxon>
        <taxon>Planctomycetia incertae sedis</taxon>
        <taxon>Engelhardtia</taxon>
    </lineage>
</organism>
<feature type="region of interest" description="Disordered" evidence="1">
    <location>
        <begin position="241"/>
        <end position="473"/>
    </location>
</feature>
<accession>A0A518BLY4</accession>
<gene>
    <name evidence="2" type="ORF">Pla133_30470</name>
</gene>
<proteinExistence type="predicted"/>
<sequence>MSKKSDLIVKLLDEHQFPLPLPKAPVEGFDLLEHGMYMVLLEHLTPTQAEASVRSLRSTYVDWNELRVSQVQEIAQSIKTSSRKTGFELLNELRAPAMAVKEYLQDVFQETHGLDLEFLRDDVAEGAKKLSEFKVLGLARGSYLLWLAGEGKVPLHLGLIKFLEKLDLGPKTSSVKKAHEAFDPLVPKGRELALTIALHDILERWNDEENPPFLTIAALRSTAFGKKAATDFENARAKAEAARQREDERLRKEEERVRKEEERARKKAEAVASKRASADAKAKARTADLAKKAAERVAKIKDAERKKVEAKKAADAKKAAEAKQKAAEAKKQAAEAKKQAAAAKKAAAKPAASKAAKKTTAKVSSKAKSAPKKTAKKVAKQSTAKKAGSSKVAKKPTAKKAAAKPAAKKSAAKKTAAKKTAAKKTAAKKTTAKKSTAKKTAAKKSASKKPAGKKSTAKKKAAKKSTKSRSGAR</sequence>
<dbReference type="RefSeq" id="WP_419191556.1">
    <property type="nucleotide sequence ID" value="NZ_CP036287.1"/>
</dbReference>
<feature type="compositionally biased region" description="Basic residues" evidence="1">
    <location>
        <begin position="369"/>
        <end position="379"/>
    </location>
</feature>
<dbReference type="Proteomes" id="UP000316921">
    <property type="component" value="Chromosome"/>
</dbReference>
<dbReference type="KEGG" id="pbap:Pla133_30470"/>
<dbReference type="Gene3D" id="1.10.340.30">
    <property type="entry name" value="Hypothetical protein, domain 2"/>
    <property type="match status" value="1"/>
</dbReference>
<name>A0A518BLY4_9BACT</name>
<feature type="compositionally biased region" description="Low complexity" evidence="1">
    <location>
        <begin position="339"/>
        <end position="354"/>
    </location>
</feature>
<reference evidence="2 3" key="1">
    <citation type="submission" date="2019-02" db="EMBL/GenBank/DDBJ databases">
        <title>Deep-cultivation of Planctomycetes and their phenomic and genomic characterization uncovers novel biology.</title>
        <authorList>
            <person name="Wiegand S."/>
            <person name="Jogler M."/>
            <person name="Boedeker C."/>
            <person name="Pinto D."/>
            <person name="Vollmers J."/>
            <person name="Rivas-Marin E."/>
            <person name="Kohn T."/>
            <person name="Peeters S.H."/>
            <person name="Heuer A."/>
            <person name="Rast P."/>
            <person name="Oberbeckmann S."/>
            <person name="Bunk B."/>
            <person name="Jeske O."/>
            <person name="Meyerdierks A."/>
            <person name="Storesund J.E."/>
            <person name="Kallscheuer N."/>
            <person name="Luecker S."/>
            <person name="Lage O.M."/>
            <person name="Pohl T."/>
            <person name="Merkel B.J."/>
            <person name="Hornburger P."/>
            <person name="Mueller R.-W."/>
            <person name="Bruemmer F."/>
            <person name="Labrenz M."/>
            <person name="Spormann A.M."/>
            <person name="Op den Camp H."/>
            <person name="Overmann J."/>
            <person name="Amann R."/>
            <person name="Jetten M.S.M."/>
            <person name="Mascher T."/>
            <person name="Medema M.H."/>
            <person name="Devos D.P."/>
            <person name="Kaster A.-K."/>
            <person name="Ovreas L."/>
            <person name="Rohde M."/>
            <person name="Galperin M.Y."/>
            <person name="Jogler C."/>
        </authorList>
    </citation>
    <scope>NUCLEOTIDE SEQUENCE [LARGE SCALE GENOMIC DNA]</scope>
    <source>
        <strain evidence="2 3">Pla133</strain>
    </source>
</reference>